<dbReference type="EMBL" id="KZ824683">
    <property type="protein sequence ID" value="RAK73138.1"/>
    <property type="molecule type" value="Genomic_DNA"/>
</dbReference>
<comment type="similarity">
    <text evidence="2">Belongs to the ABC transporter superfamily. ABCC family. Conjugate transporter (TC 3.A.1.208) subfamily.</text>
</comment>
<dbReference type="SMART" id="SM00382">
    <property type="entry name" value="AAA"/>
    <property type="match status" value="2"/>
</dbReference>
<dbReference type="GO" id="GO:0016887">
    <property type="term" value="F:ATP hydrolysis activity"/>
    <property type="evidence" value="ECO:0007669"/>
    <property type="project" value="InterPro"/>
</dbReference>
<dbReference type="PROSITE" id="PS00211">
    <property type="entry name" value="ABC_TRANSPORTER_1"/>
    <property type="match status" value="2"/>
</dbReference>
<dbReference type="Proteomes" id="UP000249789">
    <property type="component" value="Unassembled WGS sequence"/>
</dbReference>
<organism evidence="14 15">
    <name type="scientific">Aspergillus fijiensis CBS 313.89</name>
    <dbReference type="NCBI Taxonomy" id="1448319"/>
    <lineage>
        <taxon>Eukaryota</taxon>
        <taxon>Fungi</taxon>
        <taxon>Dikarya</taxon>
        <taxon>Ascomycota</taxon>
        <taxon>Pezizomycotina</taxon>
        <taxon>Eurotiomycetes</taxon>
        <taxon>Eurotiomycetidae</taxon>
        <taxon>Eurotiales</taxon>
        <taxon>Aspergillaceae</taxon>
        <taxon>Aspergillus</taxon>
    </lineage>
</organism>
<dbReference type="PANTHER" id="PTHR24223">
    <property type="entry name" value="ATP-BINDING CASSETTE SUB-FAMILY C"/>
    <property type="match status" value="1"/>
</dbReference>
<dbReference type="CDD" id="cd03244">
    <property type="entry name" value="ABCC_MRP_domain2"/>
    <property type="match status" value="1"/>
</dbReference>
<feature type="transmembrane region" description="Helical" evidence="11">
    <location>
        <begin position="103"/>
        <end position="119"/>
    </location>
</feature>
<dbReference type="InterPro" id="IPR044726">
    <property type="entry name" value="ABCC_6TM_D2"/>
</dbReference>
<evidence type="ECO:0000256" key="1">
    <source>
        <dbReference type="ARBA" id="ARBA00004141"/>
    </source>
</evidence>
<keyword evidence="5" id="KW-0547">Nucleotide-binding</keyword>
<reference evidence="14 15" key="1">
    <citation type="submission" date="2018-02" db="EMBL/GenBank/DDBJ databases">
        <title>The genomes of Aspergillus section Nigri reveals drivers in fungal speciation.</title>
        <authorList>
            <consortium name="DOE Joint Genome Institute"/>
            <person name="Vesth T.C."/>
            <person name="Nybo J."/>
            <person name="Theobald S."/>
            <person name="Brandl J."/>
            <person name="Frisvad J.C."/>
            <person name="Nielsen K.F."/>
            <person name="Lyhne E.K."/>
            <person name="Kogle M.E."/>
            <person name="Kuo A."/>
            <person name="Riley R."/>
            <person name="Clum A."/>
            <person name="Nolan M."/>
            <person name="Lipzen A."/>
            <person name="Salamov A."/>
            <person name="Henrissat B."/>
            <person name="Wiebenga A."/>
            <person name="De vries R.P."/>
            <person name="Grigoriev I.V."/>
            <person name="Mortensen U.H."/>
            <person name="Andersen M.R."/>
            <person name="Baker S.E."/>
        </authorList>
    </citation>
    <scope>NUCLEOTIDE SEQUENCE [LARGE SCALE GENOMIC DNA]</scope>
    <source>
        <strain evidence="14 15">CBS 313.89</strain>
    </source>
</reference>
<evidence type="ECO:0000259" key="13">
    <source>
        <dbReference type="PROSITE" id="PS50929"/>
    </source>
</evidence>
<gene>
    <name evidence="14" type="ORF">BO72DRAFT_519146</name>
</gene>
<dbReference type="InterPro" id="IPR027417">
    <property type="entry name" value="P-loop_NTPase"/>
</dbReference>
<feature type="domain" description="ABC transporter" evidence="12">
    <location>
        <begin position="620"/>
        <end position="845"/>
    </location>
</feature>
<dbReference type="GO" id="GO:0140359">
    <property type="term" value="F:ABC-type transporter activity"/>
    <property type="evidence" value="ECO:0007669"/>
    <property type="project" value="InterPro"/>
</dbReference>
<evidence type="ECO:0000313" key="14">
    <source>
        <dbReference type="EMBL" id="RAK73138.1"/>
    </source>
</evidence>
<dbReference type="CDD" id="cd18579">
    <property type="entry name" value="ABC_6TM_ABCC_D1"/>
    <property type="match status" value="1"/>
</dbReference>
<dbReference type="RefSeq" id="XP_040797148.1">
    <property type="nucleotide sequence ID" value="XM_040949681.1"/>
</dbReference>
<feature type="transmembrane region" description="Helical" evidence="11">
    <location>
        <begin position="1017"/>
        <end position="1036"/>
    </location>
</feature>
<evidence type="ECO:0000256" key="3">
    <source>
        <dbReference type="ARBA" id="ARBA00022448"/>
    </source>
</evidence>
<dbReference type="InterPro" id="IPR003439">
    <property type="entry name" value="ABC_transporter-like_ATP-bd"/>
</dbReference>
<dbReference type="VEuPathDB" id="FungiDB:BO72DRAFT_519146"/>
<dbReference type="PROSITE" id="PS50929">
    <property type="entry name" value="ABC_TM1F"/>
    <property type="match status" value="2"/>
</dbReference>
<feature type="transmembrane region" description="Helical" evidence="11">
    <location>
        <begin position="489"/>
        <end position="511"/>
    </location>
</feature>
<accession>A0A8G1RI62</accession>
<dbReference type="SUPFAM" id="SSF90123">
    <property type="entry name" value="ABC transporter transmembrane region"/>
    <property type="match status" value="2"/>
</dbReference>
<keyword evidence="6" id="KW-0067">ATP-binding</keyword>
<dbReference type="GO" id="GO:0005524">
    <property type="term" value="F:ATP binding"/>
    <property type="evidence" value="ECO:0007669"/>
    <property type="project" value="UniProtKB-KW"/>
</dbReference>
<dbReference type="Pfam" id="PF00664">
    <property type="entry name" value="ABC_membrane"/>
    <property type="match status" value="2"/>
</dbReference>
<evidence type="ECO:0000256" key="2">
    <source>
        <dbReference type="ARBA" id="ARBA00009726"/>
    </source>
</evidence>
<comment type="subcellular location">
    <subcellularLocation>
        <location evidence="1">Membrane</location>
        <topology evidence="1">Multi-pass membrane protein</topology>
    </subcellularLocation>
</comment>
<keyword evidence="9" id="KW-0325">Glycoprotein</keyword>
<dbReference type="FunFam" id="1.20.1560.10:FF:000055">
    <property type="entry name" value="ABC multidrug transporter (Eurofung)"/>
    <property type="match status" value="1"/>
</dbReference>
<evidence type="ECO:0000256" key="11">
    <source>
        <dbReference type="SAM" id="Phobius"/>
    </source>
</evidence>
<dbReference type="InterPro" id="IPR036640">
    <property type="entry name" value="ABC1_TM_sf"/>
</dbReference>
<dbReference type="InterPro" id="IPR017871">
    <property type="entry name" value="ABC_transporter-like_CS"/>
</dbReference>
<dbReference type="PANTHER" id="PTHR24223:SF399">
    <property type="entry name" value="ABC TRANSPORTER ATNG"/>
    <property type="match status" value="1"/>
</dbReference>
<dbReference type="FunFam" id="3.40.50.300:FF:000838">
    <property type="entry name" value="ABC multidrug transporter (Eurofung)"/>
    <property type="match status" value="1"/>
</dbReference>
<feature type="transmembrane region" description="Helical" evidence="11">
    <location>
        <begin position="1071"/>
        <end position="1094"/>
    </location>
</feature>
<feature type="domain" description="ABC transporter" evidence="12">
    <location>
        <begin position="1162"/>
        <end position="1393"/>
    </location>
</feature>
<name>A0A8G1RI62_9EURO</name>
<feature type="transmembrane region" description="Helical" evidence="11">
    <location>
        <begin position="523"/>
        <end position="544"/>
    </location>
</feature>
<dbReference type="OrthoDB" id="6500128at2759"/>
<feature type="transmembrane region" description="Helical" evidence="11">
    <location>
        <begin position="306"/>
        <end position="323"/>
    </location>
</feature>
<feature type="domain" description="ABC transmembrane type-1" evidence="13">
    <location>
        <begin position="271"/>
        <end position="551"/>
    </location>
</feature>
<dbReference type="CDD" id="cd03250">
    <property type="entry name" value="ABCC_MRP_domain1"/>
    <property type="match status" value="1"/>
</dbReference>
<feature type="transmembrane region" description="Helical" evidence="11">
    <location>
        <begin position="895"/>
        <end position="915"/>
    </location>
</feature>
<dbReference type="PROSITE" id="PS50893">
    <property type="entry name" value="ABC_TRANSPORTER_2"/>
    <property type="match status" value="2"/>
</dbReference>
<evidence type="ECO:0000256" key="8">
    <source>
        <dbReference type="ARBA" id="ARBA00023136"/>
    </source>
</evidence>
<feature type="compositionally biased region" description="Low complexity" evidence="10">
    <location>
        <begin position="574"/>
        <end position="587"/>
    </location>
</feature>
<dbReference type="GeneID" id="63867016"/>
<dbReference type="SUPFAM" id="SSF52540">
    <property type="entry name" value="P-loop containing nucleoside triphosphate hydrolases"/>
    <property type="match status" value="2"/>
</dbReference>
<dbReference type="GO" id="GO:0016020">
    <property type="term" value="C:membrane"/>
    <property type="evidence" value="ECO:0007669"/>
    <property type="project" value="UniProtKB-SubCell"/>
</dbReference>
<feature type="transmembrane region" description="Helical" evidence="11">
    <location>
        <begin position="34"/>
        <end position="51"/>
    </location>
</feature>
<evidence type="ECO:0000256" key="7">
    <source>
        <dbReference type="ARBA" id="ARBA00022989"/>
    </source>
</evidence>
<feature type="transmembrane region" description="Helical" evidence="11">
    <location>
        <begin position="402"/>
        <end position="423"/>
    </location>
</feature>
<feature type="region of interest" description="Disordered" evidence="10">
    <location>
        <begin position="567"/>
        <end position="593"/>
    </location>
</feature>
<dbReference type="CDD" id="cd18580">
    <property type="entry name" value="ABC_6TM_ABCC_D2"/>
    <property type="match status" value="1"/>
</dbReference>
<keyword evidence="7 11" id="KW-1133">Transmembrane helix</keyword>
<feature type="domain" description="ABC transmembrane type-1" evidence="13">
    <location>
        <begin position="899"/>
        <end position="1030"/>
    </location>
</feature>
<keyword evidence="8 11" id="KW-0472">Membrane</keyword>
<sequence length="1400" mass="155114">MENIHTCGDNEFGPQASHGCRGGFDFTLLFEECFFSIAPSILLLLILPVRWKQLQPGRISKVSQSWLYWAKLGLGQAFGATQLALLIVWLLPHAPRTRASLPAAALSFATSLGLLLLSHREHLFSIHPSHILNLALSVSLLLDAVRARSLWLASNTTIAGLYSAGIAIKATWFCLESRSKRALLKHGEVQYGNEEITGLYSRAFFWWTNPYLFLGFKSLFSIDDLPHLDRSLSADVLHKQLNRSWNRASKRSHNALAYCMMYTFNSSIIYSFIARLAFIGLSYSQLFLITALTDYVEEAKPDRNKGYGLIGAFGLVFLLKRIFDCLYQHHNYRLITKVRGAVVSLIYQKTLTLRLDEYSESAALTLMSNDIDNIAFGIQNMHEVWASLVETGIALYLLQRQVSWAAAVPAFVSLVAMLSMHLLSSSMPGRQKLWMQAVQQRVAFASSYLNAFAAIKMLNLHLRLGLIMQKLRIDELDRGKKFRHVMVKMNLLGGAITNLSPVLTLSIYAAIALHTGRAPLDVAATFTTLSVISLWSTPLSNLVYSGPRVAGALESIQRIQAYLTTDTKPDRRAAQPQTATAASKSTAVEGKTETAGSIELFPSPSKLERTHVPTADLVHLSDADLGWTSTLDPILTNVNIRISPSSLTMVAGPVGSGKSTLLKACLGEVPCLRGSIHINVANIAYCGTKTWIRNRSIRDNICDPFPYEEEWYRTILHATALDRDIDALPEKDFTVIGSNGISMSGGQRQRVAIARAVYARTKLAIFDDALSALDATTAAQVFARVFASDGILRRNGVAVILVTHEWNHLAHADHAIFIDQGTIVEQGPPQILQRLRDHVMQKEFKDISLQQNNFDLEKQKPRSSNPIDPDDVLARHKGDLHDYAYYFRTSGGWSMMLYAGALVVGLFSAQFTSLWAQWWAETNEKTPFGQLARYIGIYTFLAVAAAALWAYCMWLVFCRIVPTSSSRLHEHLVTKVKDAPLYWHTSTDIGVILNRFSQDMTMIDRSLPADFLKTSNYLVQCVISVAFICIGAEYMATLIPVTVFGNFEAEHRDLLQTSQRPYYFLFVIQRWLALVLDLLVAALAVMLAVFAVVVPKMGLIGVSLISLITLNEQLAELINCWTSLDTSIGAISRIRSFGKVPTEHLSHATQNPPLTWPSEGSIAFQNATMAYAPTASPILRNITLSIPAGSKLGVCGRTGSGKSSLILALLRMIEIQSGDISIDGVSLQSCPRDSIRSKITVIPQEPVLFPGTVRENITTFQTMDDDKVLHAMERVQLREHIAAHGGLDTGIEELPLSAGQKQLLCLARAIVSKQKILLLDEVTSHVDVKTDEAMQRVIQEEFRGCTVIAVAHCVHNLVDYDRIAVFDEGRVVEYDAPSVLLGRSGSVFGQLYDQTRSASH</sequence>
<keyword evidence="3" id="KW-0813">Transport</keyword>
<evidence type="ECO:0000313" key="15">
    <source>
        <dbReference type="Proteomes" id="UP000249789"/>
    </source>
</evidence>
<protein>
    <submittedName>
        <fullName evidence="14">Multidrug resistance protein MDR</fullName>
    </submittedName>
</protein>
<feature type="transmembrane region" description="Helical" evidence="11">
    <location>
        <begin position="443"/>
        <end position="468"/>
    </location>
</feature>
<dbReference type="InterPro" id="IPR003593">
    <property type="entry name" value="AAA+_ATPase"/>
</dbReference>
<feature type="transmembrane region" description="Helical" evidence="11">
    <location>
        <begin position="72"/>
        <end position="91"/>
    </location>
</feature>
<keyword evidence="15" id="KW-1185">Reference proteome</keyword>
<evidence type="ECO:0000256" key="5">
    <source>
        <dbReference type="ARBA" id="ARBA00022741"/>
    </source>
</evidence>
<dbReference type="InterPro" id="IPR044746">
    <property type="entry name" value="ABCC_6TM_D1"/>
</dbReference>
<dbReference type="Gene3D" id="1.20.1560.10">
    <property type="entry name" value="ABC transporter type 1, transmembrane domain"/>
    <property type="match status" value="3"/>
</dbReference>
<feature type="transmembrane region" description="Helical" evidence="11">
    <location>
        <begin position="935"/>
        <end position="957"/>
    </location>
</feature>
<evidence type="ECO:0000256" key="6">
    <source>
        <dbReference type="ARBA" id="ARBA00022840"/>
    </source>
</evidence>
<evidence type="ECO:0000259" key="12">
    <source>
        <dbReference type="PROSITE" id="PS50893"/>
    </source>
</evidence>
<dbReference type="Gene3D" id="3.40.50.300">
    <property type="entry name" value="P-loop containing nucleotide triphosphate hydrolases"/>
    <property type="match status" value="2"/>
</dbReference>
<keyword evidence="4 11" id="KW-0812">Transmembrane</keyword>
<evidence type="ECO:0000256" key="4">
    <source>
        <dbReference type="ARBA" id="ARBA00022692"/>
    </source>
</evidence>
<dbReference type="Pfam" id="PF00005">
    <property type="entry name" value="ABC_tran"/>
    <property type="match status" value="2"/>
</dbReference>
<dbReference type="InterPro" id="IPR011527">
    <property type="entry name" value="ABC1_TM_dom"/>
</dbReference>
<evidence type="ECO:0000256" key="9">
    <source>
        <dbReference type="ARBA" id="ARBA00023180"/>
    </source>
</evidence>
<dbReference type="InterPro" id="IPR050173">
    <property type="entry name" value="ABC_transporter_C-like"/>
</dbReference>
<evidence type="ECO:0000256" key="10">
    <source>
        <dbReference type="SAM" id="MobiDB-lite"/>
    </source>
</evidence>
<proteinExistence type="inferred from homology"/>